<organism evidence="5 6">
    <name type="scientific">Steroidobacter gossypii</name>
    <dbReference type="NCBI Taxonomy" id="2805490"/>
    <lineage>
        <taxon>Bacteria</taxon>
        <taxon>Pseudomonadati</taxon>
        <taxon>Pseudomonadota</taxon>
        <taxon>Gammaproteobacteria</taxon>
        <taxon>Steroidobacterales</taxon>
        <taxon>Steroidobacteraceae</taxon>
        <taxon>Steroidobacter</taxon>
    </lineage>
</organism>
<keyword evidence="6" id="KW-1185">Reference proteome</keyword>
<evidence type="ECO:0000313" key="5">
    <source>
        <dbReference type="EMBL" id="MBM0105948.1"/>
    </source>
</evidence>
<dbReference type="SMART" id="SM00866">
    <property type="entry name" value="UTRA"/>
    <property type="match status" value="1"/>
</dbReference>
<dbReference type="NCBIfam" id="TIGR02325">
    <property type="entry name" value="C_P_lyase_phnF"/>
    <property type="match status" value="1"/>
</dbReference>
<keyword evidence="2" id="KW-0238">DNA-binding</keyword>
<keyword evidence="3" id="KW-0804">Transcription</keyword>
<comment type="caution">
    <text evidence="5">The sequence shown here is derived from an EMBL/GenBank/DDBJ whole genome shotgun (WGS) entry which is preliminary data.</text>
</comment>
<dbReference type="PANTHER" id="PTHR44846">
    <property type="entry name" value="MANNOSYL-D-GLYCERATE TRANSPORT/METABOLISM SYSTEM REPRESSOR MNGR-RELATED"/>
    <property type="match status" value="1"/>
</dbReference>
<name>A0ABS1WYA2_9GAMM</name>
<dbReference type="PANTHER" id="PTHR44846:SF1">
    <property type="entry name" value="MANNOSYL-D-GLYCERATE TRANSPORT_METABOLISM SYSTEM REPRESSOR MNGR-RELATED"/>
    <property type="match status" value="1"/>
</dbReference>
<dbReference type="Pfam" id="PF07702">
    <property type="entry name" value="UTRA"/>
    <property type="match status" value="1"/>
</dbReference>
<dbReference type="Proteomes" id="UP000661077">
    <property type="component" value="Unassembled WGS sequence"/>
</dbReference>
<dbReference type="SMART" id="SM00345">
    <property type="entry name" value="HTH_GNTR"/>
    <property type="match status" value="1"/>
</dbReference>
<accession>A0ABS1WYA2</accession>
<dbReference type="Gene3D" id="3.40.1410.10">
    <property type="entry name" value="Chorismate lyase-like"/>
    <property type="match status" value="1"/>
</dbReference>
<feature type="domain" description="HTH gntR-type" evidence="4">
    <location>
        <begin position="13"/>
        <end position="81"/>
    </location>
</feature>
<dbReference type="PRINTS" id="PR00035">
    <property type="entry name" value="HTHGNTR"/>
</dbReference>
<gene>
    <name evidence="5" type="primary">phnF</name>
    <name evidence="5" type="ORF">JM946_14545</name>
</gene>
<dbReference type="PROSITE" id="PS50949">
    <property type="entry name" value="HTH_GNTR"/>
    <property type="match status" value="1"/>
</dbReference>
<dbReference type="InterPro" id="IPR011663">
    <property type="entry name" value="UTRA"/>
</dbReference>
<evidence type="ECO:0000256" key="1">
    <source>
        <dbReference type="ARBA" id="ARBA00023015"/>
    </source>
</evidence>
<evidence type="ECO:0000256" key="3">
    <source>
        <dbReference type="ARBA" id="ARBA00023163"/>
    </source>
</evidence>
<evidence type="ECO:0000256" key="2">
    <source>
        <dbReference type="ARBA" id="ARBA00023125"/>
    </source>
</evidence>
<dbReference type="Pfam" id="PF00392">
    <property type="entry name" value="GntR"/>
    <property type="match status" value="1"/>
</dbReference>
<dbReference type="InterPro" id="IPR036390">
    <property type="entry name" value="WH_DNA-bd_sf"/>
</dbReference>
<dbReference type="InterPro" id="IPR000524">
    <property type="entry name" value="Tscrpt_reg_HTH_GntR"/>
</dbReference>
<dbReference type="InterPro" id="IPR028978">
    <property type="entry name" value="Chorismate_lyase_/UTRA_dom_sf"/>
</dbReference>
<sequence length="250" mass="28040">MSSTDRLKKDSPPRLWRQISDSIANDIERQVLQGGDRVPTDIELAQRFGCNKHTARRAIAHLEQEGLVRVEWGKGTFVVEGLLEYRLGAQTRFTQNLLDQRRNPRRKILQVTQIEAPEAVARGLKIAVGAPCHLLVLLGEADDVPLSLGHNYFPSKRLPLLDAALEQLAQPHRSLSITELLSACGVESYRRSHTRIGARLPSAEEAAQLRMPRQQPVLETESIDIGDSDRPVTFARTCFRADRLQFVVPS</sequence>
<dbReference type="SUPFAM" id="SSF46785">
    <property type="entry name" value="Winged helix' DNA-binding domain"/>
    <property type="match status" value="1"/>
</dbReference>
<dbReference type="InterPro" id="IPR050679">
    <property type="entry name" value="Bact_HTH_transcr_reg"/>
</dbReference>
<proteinExistence type="predicted"/>
<protein>
    <submittedName>
        <fullName evidence="5">Phosphonate metabolism transcriptional regulator PhnF</fullName>
    </submittedName>
</protein>
<dbReference type="RefSeq" id="WP_203168022.1">
    <property type="nucleotide sequence ID" value="NZ_JAEVLS010000003.1"/>
</dbReference>
<dbReference type="InterPro" id="IPR012702">
    <property type="entry name" value="CP_lyase_PhnF"/>
</dbReference>
<dbReference type="CDD" id="cd07377">
    <property type="entry name" value="WHTH_GntR"/>
    <property type="match status" value="1"/>
</dbReference>
<evidence type="ECO:0000259" key="4">
    <source>
        <dbReference type="PROSITE" id="PS50949"/>
    </source>
</evidence>
<dbReference type="InterPro" id="IPR036388">
    <property type="entry name" value="WH-like_DNA-bd_sf"/>
</dbReference>
<dbReference type="EMBL" id="JAEVLS010000003">
    <property type="protein sequence ID" value="MBM0105948.1"/>
    <property type="molecule type" value="Genomic_DNA"/>
</dbReference>
<keyword evidence="1" id="KW-0805">Transcription regulation</keyword>
<evidence type="ECO:0000313" key="6">
    <source>
        <dbReference type="Proteomes" id="UP000661077"/>
    </source>
</evidence>
<dbReference type="SUPFAM" id="SSF64288">
    <property type="entry name" value="Chorismate lyase-like"/>
    <property type="match status" value="1"/>
</dbReference>
<reference evidence="5 6" key="1">
    <citation type="journal article" date="2021" name="Int. J. Syst. Evol. Microbiol.">
        <title>Steroidobacter gossypii sp. nov., isolated from soil of cotton cropping field.</title>
        <authorList>
            <person name="Huang R."/>
            <person name="Yang S."/>
            <person name="Zhen C."/>
            <person name="Liu W."/>
        </authorList>
    </citation>
    <scope>NUCLEOTIDE SEQUENCE [LARGE SCALE GENOMIC DNA]</scope>
    <source>
        <strain evidence="5 6">S1-65</strain>
    </source>
</reference>
<dbReference type="Gene3D" id="1.10.10.10">
    <property type="entry name" value="Winged helix-like DNA-binding domain superfamily/Winged helix DNA-binding domain"/>
    <property type="match status" value="1"/>
</dbReference>